<dbReference type="SUPFAM" id="SSF50346">
    <property type="entry name" value="PRC-barrel domain"/>
    <property type="match status" value="1"/>
</dbReference>
<keyword evidence="3 5" id="KW-0698">rRNA processing</keyword>
<evidence type="ECO:0000313" key="9">
    <source>
        <dbReference type="Proteomes" id="UP000024816"/>
    </source>
</evidence>
<comment type="subunit">
    <text evidence="5">Binds ribosomal protein uS19.</text>
</comment>
<dbReference type="PATRIC" id="fig|1280952.3.peg.1838"/>
<comment type="function">
    <text evidence="5">An accessory protein needed during the final step in the assembly of 30S ribosomal subunit, possibly for assembly of the head region. Essential for efficient processing of 16S rRNA. May be needed both before and after RbfA during the maturation of 16S rRNA. It has affinity for free ribosomal 30S subunits but not for 70S ribosomes.</text>
</comment>
<evidence type="ECO:0000256" key="4">
    <source>
        <dbReference type="ARBA" id="ARBA00023186"/>
    </source>
</evidence>
<dbReference type="Gene3D" id="2.30.30.240">
    <property type="entry name" value="PRC-barrel domain"/>
    <property type="match status" value="1"/>
</dbReference>
<comment type="domain">
    <text evidence="5">The PRC barrel domain binds ribosomal protein uS19.</text>
</comment>
<keyword evidence="9" id="KW-1185">Reference proteome</keyword>
<dbReference type="HAMAP" id="MF_00014">
    <property type="entry name" value="Ribosome_mat_RimM"/>
    <property type="match status" value="1"/>
</dbReference>
<dbReference type="Proteomes" id="UP000024816">
    <property type="component" value="Unassembled WGS sequence"/>
</dbReference>
<evidence type="ECO:0000259" key="6">
    <source>
        <dbReference type="Pfam" id="PF01782"/>
    </source>
</evidence>
<dbReference type="GO" id="GO:0043022">
    <property type="term" value="F:ribosome binding"/>
    <property type="evidence" value="ECO:0007669"/>
    <property type="project" value="InterPro"/>
</dbReference>
<comment type="caution">
    <text evidence="8">The sequence shown here is derived from an EMBL/GenBank/DDBJ whole genome shotgun (WGS) entry which is preliminary data.</text>
</comment>
<dbReference type="GO" id="GO:0006364">
    <property type="term" value="P:rRNA processing"/>
    <property type="evidence" value="ECO:0007669"/>
    <property type="project" value="UniProtKB-UniRule"/>
</dbReference>
<dbReference type="AlphaFoldDB" id="A0A059FDG4"/>
<evidence type="ECO:0000256" key="2">
    <source>
        <dbReference type="ARBA" id="ARBA00022517"/>
    </source>
</evidence>
<sequence length="182" mass="19864">MSETADKRLIVVGVLKGAHGVRGDVRVKSFTADPDAVFDFGPLLDETGKVILTPKSARPGKDHFIVRPKEQKQKEDWDAMRGTLLHVPRASLPDADEDEFYIEDLVGLDVYTGGSERAGRIRAVQDFGAGDLLDIDLVGGGSVFVPFTLADVPVVDLAARRVVVATLDEWLAREDEERPPEA</sequence>
<keyword evidence="1 5" id="KW-0963">Cytoplasm</keyword>
<dbReference type="Pfam" id="PF01782">
    <property type="entry name" value="RimM"/>
    <property type="match status" value="1"/>
</dbReference>
<feature type="domain" description="PRC-barrel" evidence="7">
    <location>
        <begin position="97"/>
        <end position="169"/>
    </location>
</feature>
<evidence type="ECO:0000313" key="8">
    <source>
        <dbReference type="EMBL" id="KCZ88538.1"/>
    </source>
</evidence>
<dbReference type="NCBIfam" id="TIGR02273">
    <property type="entry name" value="16S_RimM"/>
    <property type="match status" value="1"/>
</dbReference>
<evidence type="ECO:0000256" key="1">
    <source>
        <dbReference type="ARBA" id="ARBA00022490"/>
    </source>
</evidence>
<dbReference type="EMBL" id="ARYJ01000005">
    <property type="protein sequence ID" value="KCZ88538.1"/>
    <property type="molecule type" value="Genomic_DNA"/>
</dbReference>
<dbReference type="InterPro" id="IPR036976">
    <property type="entry name" value="RimM_N_sf"/>
</dbReference>
<feature type="domain" description="RimM N-terminal" evidence="6">
    <location>
        <begin position="11"/>
        <end position="90"/>
    </location>
</feature>
<protein>
    <recommendedName>
        <fullName evidence="5">Ribosome maturation factor RimM</fullName>
    </recommendedName>
</protein>
<dbReference type="PANTHER" id="PTHR33692:SF1">
    <property type="entry name" value="RIBOSOME MATURATION FACTOR RIMM"/>
    <property type="match status" value="1"/>
</dbReference>
<organism evidence="8 9">
    <name type="scientific">Hyphomonas jannaschiana VP2</name>
    <dbReference type="NCBI Taxonomy" id="1280952"/>
    <lineage>
        <taxon>Bacteria</taxon>
        <taxon>Pseudomonadati</taxon>
        <taxon>Pseudomonadota</taxon>
        <taxon>Alphaproteobacteria</taxon>
        <taxon>Hyphomonadales</taxon>
        <taxon>Hyphomonadaceae</taxon>
        <taxon>Hyphomonas</taxon>
    </lineage>
</organism>
<dbReference type="GO" id="GO:0005737">
    <property type="term" value="C:cytoplasm"/>
    <property type="evidence" value="ECO:0007669"/>
    <property type="project" value="UniProtKB-SubCell"/>
</dbReference>
<dbReference type="PANTHER" id="PTHR33692">
    <property type="entry name" value="RIBOSOME MATURATION FACTOR RIMM"/>
    <property type="match status" value="1"/>
</dbReference>
<dbReference type="Gene3D" id="2.40.30.60">
    <property type="entry name" value="RimM"/>
    <property type="match status" value="1"/>
</dbReference>
<dbReference type="GO" id="GO:0005840">
    <property type="term" value="C:ribosome"/>
    <property type="evidence" value="ECO:0007669"/>
    <property type="project" value="InterPro"/>
</dbReference>
<comment type="similarity">
    <text evidence="5">Belongs to the RimM family.</text>
</comment>
<dbReference type="RefSeq" id="WP_035581295.1">
    <property type="nucleotide sequence ID" value="NZ_ARYJ01000005.1"/>
</dbReference>
<keyword evidence="4 5" id="KW-0143">Chaperone</keyword>
<dbReference type="InterPro" id="IPR011961">
    <property type="entry name" value="RimM"/>
</dbReference>
<evidence type="ECO:0000256" key="5">
    <source>
        <dbReference type="HAMAP-Rule" id="MF_00014"/>
    </source>
</evidence>
<evidence type="ECO:0000256" key="3">
    <source>
        <dbReference type="ARBA" id="ARBA00022552"/>
    </source>
</evidence>
<comment type="subcellular location">
    <subcellularLocation>
        <location evidence="5">Cytoplasm</location>
    </subcellularLocation>
</comment>
<keyword evidence="2 5" id="KW-0690">Ribosome biogenesis</keyword>
<dbReference type="STRING" id="1280952.HJA_09224"/>
<dbReference type="OrthoDB" id="9788191at2"/>
<dbReference type="GO" id="GO:0042274">
    <property type="term" value="P:ribosomal small subunit biogenesis"/>
    <property type="evidence" value="ECO:0007669"/>
    <property type="project" value="UniProtKB-UniRule"/>
</dbReference>
<dbReference type="SUPFAM" id="SSF50447">
    <property type="entry name" value="Translation proteins"/>
    <property type="match status" value="1"/>
</dbReference>
<dbReference type="InterPro" id="IPR011033">
    <property type="entry name" value="PRC_barrel-like_sf"/>
</dbReference>
<dbReference type="Pfam" id="PF05239">
    <property type="entry name" value="PRC"/>
    <property type="match status" value="1"/>
</dbReference>
<reference evidence="8 9" key="1">
    <citation type="journal article" date="2014" name="Antonie Van Leeuwenhoek">
        <title>Hyphomonas beringensis sp. nov. and Hyphomonas chukchiensis sp. nov., isolated from surface seawater of the Bering Sea and Chukchi Sea.</title>
        <authorList>
            <person name="Li C."/>
            <person name="Lai Q."/>
            <person name="Li G."/>
            <person name="Dong C."/>
            <person name="Wang J."/>
            <person name="Liao Y."/>
            <person name="Shao Z."/>
        </authorList>
    </citation>
    <scope>NUCLEOTIDE SEQUENCE [LARGE SCALE GENOMIC DNA]</scope>
    <source>
        <strain evidence="8 9">VP2</strain>
    </source>
</reference>
<proteinExistence type="inferred from homology"/>
<accession>A0A059FDG4</accession>
<evidence type="ECO:0000259" key="7">
    <source>
        <dbReference type="Pfam" id="PF05239"/>
    </source>
</evidence>
<dbReference type="InterPro" id="IPR002676">
    <property type="entry name" value="RimM_N"/>
</dbReference>
<dbReference type="InterPro" id="IPR009000">
    <property type="entry name" value="Transl_B-barrel_sf"/>
</dbReference>
<dbReference type="eggNOG" id="COG0806">
    <property type="taxonomic scope" value="Bacteria"/>
</dbReference>
<gene>
    <name evidence="5 8" type="primary">rimM</name>
    <name evidence="8" type="ORF">HJA_09224</name>
</gene>
<name>A0A059FDG4_9PROT</name>
<dbReference type="InterPro" id="IPR027275">
    <property type="entry name" value="PRC-brl_dom"/>
</dbReference>